<keyword evidence="2" id="KW-1185">Reference proteome</keyword>
<evidence type="ECO:0000313" key="2">
    <source>
        <dbReference type="Proteomes" id="UP000002640"/>
    </source>
</evidence>
<reference evidence="1 2" key="1">
    <citation type="journal article" date="2006" name="Science">
        <title>Phytophthora genome sequences uncover evolutionary origins and mechanisms of pathogenesis.</title>
        <authorList>
            <person name="Tyler B.M."/>
            <person name="Tripathy S."/>
            <person name="Zhang X."/>
            <person name="Dehal P."/>
            <person name="Jiang R.H."/>
            <person name="Aerts A."/>
            <person name="Arredondo F.D."/>
            <person name="Baxter L."/>
            <person name="Bensasson D."/>
            <person name="Beynon J.L."/>
            <person name="Chapman J."/>
            <person name="Damasceno C.M."/>
            <person name="Dorrance A.E."/>
            <person name="Dou D."/>
            <person name="Dickerman A.W."/>
            <person name="Dubchak I.L."/>
            <person name="Garbelotto M."/>
            <person name="Gijzen M."/>
            <person name="Gordon S.G."/>
            <person name="Govers F."/>
            <person name="Grunwald N.J."/>
            <person name="Huang W."/>
            <person name="Ivors K.L."/>
            <person name="Jones R.W."/>
            <person name="Kamoun S."/>
            <person name="Krampis K."/>
            <person name="Lamour K.H."/>
            <person name="Lee M.K."/>
            <person name="McDonald W.H."/>
            <person name="Medina M."/>
            <person name="Meijer H.J."/>
            <person name="Nordberg E.K."/>
            <person name="Maclean D.J."/>
            <person name="Ospina-Giraldo M.D."/>
            <person name="Morris P.F."/>
            <person name="Phuntumart V."/>
            <person name="Putnam N.H."/>
            <person name="Rash S."/>
            <person name="Rose J.K."/>
            <person name="Sakihama Y."/>
            <person name="Salamov A.A."/>
            <person name="Savidor A."/>
            <person name="Scheuring C.F."/>
            <person name="Smith B.M."/>
            <person name="Sobral B.W."/>
            <person name="Terry A."/>
            <person name="Torto-Alalibo T.A."/>
            <person name="Win J."/>
            <person name="Xu Z."/>
            <person name="Zhang H."/>
            <person name="Grigoriev I.V."/>
            <person name="Rokhsar D.S."/>
            <person name="Boore J.L."/>
        </authorList>
    </citation>
    <scope>NUCLEOTIDE SEQUENCE [LARGE SCALE GENOMIC DNA]</scope>
    <source>
        <strain evidence="1 2">P6497</strain>
    </source>
</reference>
<organism evidence="1 2">
    <name type="scientific">Phytophthora sojae (strain P6497)</name>
    <name type="common">Soybean stem and root rot agent</name>
    <name type="synonym">Phytophthora megasperma f. sp. glycines</name>
    <dbReference type="NCBI Taxonomy" id="1094619"/>
    <lineage>
        <taxon>Eukaryota</taxon>
        <taxon>Sar</taxon>
        <taxon>Stramenopiles</taxon>
        <taxon>Oomycota</taxon>
        <taxon>Peronosporomycetes</taxon>
        <taxon>Peronosporales</taxon>
        <taxon>Peronosporaceae</taxon>
        <taxon>Phytophthora</taxon>
    </lineage>
</organism>
<accession>G5AD98</accession>
<dbReference type="Proteomes" id="UP000002640">
    <property type="component" value="Unassembled WGS sequence"/>
</dbReference>
<protein>
    <submittedName>
        <fullName evidence="1">Uncharacterized protein</fullName>
    </submittedName>
</protein>
<proteinExistence type="predicted"/>
<dbReference type="EMBL" id="JH159164">
    <property type="protein sequence ID" value="EGZ06151.1"/>
    <property type="molecule type" value="Genomic_DNA"/>
</dbReference>
<dbReference type="KEGG" id="psoj:PHYSODRAFT_307188"/>
<evidence type="ECO:0000313" key="1">
    <source>
        <dbReference type="EMBL" id="EGZ06151.1"/>
    </source>
</evidence>
<dbReference type="GeneID" id="20642844"/>
<gene>
    <name evidence="1" type="ORF">PHYSODRAFT_307188</name>
</gene>
<dbReference type="InParanoid" id="G5AD98"/>
<sequence>MLKLWSRKWPSPDNTDLEEIFRFSIDSSVCLESSGHLDFAIFEVAVPQNVKLVWDSHNSGTYSMISGEISGWQGNTIVISLSAPCVARSGVVCTHDGFAVGYVGGVLDDESAEGEKYELYAYPLHRMPLHLPRYLPSEDDDENEDEEEED</sequence>
<dbReference type="RefSeq" id="XP_009538048.1">
    <property type="nucleotide sequence ID" value="XM_009539753.1"/>
</dbReference>
<name>G5AD98_PHYSP</name>
<dbReference type="AlphaFoldDB" id="G5AD98"/>